<sequence>MNFCIVIPVYNSPYIKEVIEDVLSYGYKVIVVDDGSDKPVDAENLDIELVTHPINMGKGEAILSGAKKAKELGYDSFVSVDADKQHLSSQIQKLTDAYEDETIVIGNRNFEQENIPNSSKFGRKFSNFWIMLETLKSLSDTQSGFRMYPVSILELPLTNRRFDFEVEILVHHSYRGGKIKDVEVECYYPPHGERVSHFDKLWDNVHITLLHIKLLMQRYLLLRGWLWK</sequence>
<dbReference type="AlphaFoldDB" id="B6BHB9"/>
<dbReference type="PATRIC" id="fig|929558.5.peg.1380"/>
<feature type="domain" description="Glycosyltransferase 2-like" evidence="1">
    <location>
        <begin position="4"/>
        <end position="153"/>
    </location>
</feature>
<accession>H1FSI5</accession>
<name>B6BHB9_SULGG</name>
<dbReference type="STRING" id="929558.SMGD1_1389"/>
<comment type="caution">
    <text evidence="2">The sequence shown here is derived from an EMBL/GenBank/DDBJ whole genome shotgun (WGS) entry which is preliminary data.</text>
</comment>
<dbReference type="PANTHER" id="PTHR10859:SF91">
    <property type="entry name" value="DOLICHYL-PHOSPHATE BETA-GLUCOSYLTRANSFERASE"/>
    <property type="match status" value="1"/>
</dbReference>
<dbReference type="Gene3D" id="3.90.550.10">
    <property type="entry name" value="Spore Coat Polysaccharide Biosynthesis Protein SpsA, Chain A"/>
    <property type="match status" value="1"/>
</dbReference>
<dbReference type="OrthoDB" id="9810303at2"/>
<evidence type="ECO:0000313" key="3">
    <source>
        <dbReference type="Proteomes" id="UP000006431"/>
    </source>
</evidence>
<dbReference type="GO" id="GO:0016740">
    <property type="term" value="F:transferase activity"/>
    <property type="evidence" value="ECO:0007669"/>
    <property type="project" value="UniProtKB-KW"/>
</dbReference>
<dbReference type="EMBL" id="AFRZ01000001">
    <property type="protein sequence ID" value="EHP29913.1"/>
    <property type="molecule type" value="Genomic_DNA"/>
</dbReference>
<dbReference type="HOGENOM" id="CLU_033536_7_4_7"/>
<dbReference type="InterPro" id="IPR001173">
    <property type="entry name" value="Glyco_trans_2-like"/>
</dbReference>
<dbReference type="InterPro" id="IPR029044">
    <property type="entry name" value="Nucleotide-diphossugar_trans"/>
</dbReference>
<dbReference type="RefSeq" id="WP_008336996.1">
    <property type="nucleotide sequence ID" value="NZ_AFRZ01000001.1"/>
</dbReference>
<dbReference type="GO" id="GO:0006487">
    <property type="term" value="P:protein N-linked glycosylation"/>
    <property type="evidence" value="ECO:0007669"/>
    <property type="project" value="TreeGrafter"/>
</dbReference>
<dbReference type="Proteomes" id="UP000006431">
    <property type="component" value="Unassembled WGS sequence"/>
</dbReference>
<proteinExistence type="predicted"/>
<dbReference type="Pfam" id="PF00535">
    <property type="entry name" value="Glycos_transf_2"/>
    <property type="match status" value="1"/>
</dbReference>
<dbReference type="CDD" id="cd04179">
    <property type="entry name" value="DPM_DPG-synthase_like"/>
    <property type="match status" value="1"/>
</dbReference>
<evidence type="ECO:0000259" key="1">
    <source>
        <dbReference type="Pfam" id="PF00535"/>
    </source>
</evidence>
<gene>
    <name evidence="2" type="ORF">SMGD1_1389</name>
</gene>
<dbReference type="eggNOG" id="COG0463">
    <property type="taxonomic scope" value="Bacteria"/>
</dbReference>
<accession>B6BHB9</accession>
<organism evidence="2 3">
    <name type="scientific">Sulfurimonas gotlandica (strain DSM 19862 / JCM 16533 / GD1)</name>
    <dbReference type="NCBI Taxonomy" id="929558"/>
    <lineage>
        <taxon>Bacteria</taxon>
        <taxon>Pseudomonadati</taxon>
        <taxon>Campylobacterota</taxon>
        <taxon>Epsilonproteobacteria</taxon>
        <taxon>Campylobacterales</taxon>
        <taxon>Sulfurimonadaceae</taxon>
        <taxon>Sulfurimonas</taxon>
    </lineage>
</organism>
<dbReference type="PANTHER" id="PTHR10859">
    <property type="entry name" value="GLYCOSYL TRANSFERASE"/>
    <property type="match status" value="1"/>
</dbReference>
<dbReference type="SUPFAM" id="SSF53448">
    <property type="entry name" value="Nucleotide-diphospho-sugar transferases"/>
    <property type="match status" value="1"/>
</dbReference>
<reference evidence="2 3" key="1">
    <citation type="journal article" date="2012" name="Proc. Natl. Acad. Sci. U.S.A.">
        <title>Genome and physiology of a model Epsilonproteobacterium responsible for sulfide detoxification in marine oxygen depletion zones.</title>
        <authorList>
            <person name="Grote J."/>
            <person name="Schott T."/>
            <person name="Bruckner C.G."/>
            <person name="Glockner F.O."/>
            <person name="Jost G."/>
            <person name="Teeling H."/>
            <person name="Labrenz M."/>
            <person name="Jurgens K."/>
        </authorList>
    </citation>
    <scope>NUCLEOTIDE SEQUENCE [LARGE SCALE GENOMIC DNA]</scope>
    <source>
        <strain evidence="2 3">GD1</strain>
    </source>
</reference>
<keyword evidence="2" id="KW-0808">Transferase</keyword>
<protein>
    <submittedName>
        <fullName evidence="2">Glycosyl transferase, group 2 family protein</fullName>
    </submittedName>
</protein>
<keyword evidence="3" id="KW-1185">Reference proteome</keyword>
<evidence type="ECO:0000313" key="2">
    <source>
        <dbReference type="EMBL" id="EHP29913.1"/>
    </source>
</evidence>